<dbReference type="WBParaSite" id="MhA1_Contig2096.frz3.gene4">
    <property type="protein sequence ID" value="MhA1_Contig2096.frz3.gene4"/>
    <property type="gene ID" value="MhA1_Contig2096.frz3.gene4"/>
</dbReference>
<protein>
    <submittedName>
        <fullName evidence="3">BUB1 N-terminal domain-containing protein</fullName>
    </submittedName>
</protein>
<name>A0A1I8BEM0_MELHA</name>
<evidence type="ECO:0000256" key="1">
    <source>
        <dbReference type="SAM" id="MobiDB-lite"/>
    </source>
</evidence>
<reference evidence="3" key="1">
    <citation type="submission" date="2016-11" db="UniProtKB">
        <authorList>
            <consortium name="WormBaseParasite"/>
        </authorList>
    </citation>
    <scope>IDENTIFICATION</scope>
</reference>
<dbReference type="Proteomes" id="UP000095281">
    <property type="component" value="Unplaced"/>
</dbReference>
<dbReference type="AlphaFoldDB" id="A0A1I8BEM0"/>
<proteinExistence type="predicted"/>
<evidence type="ECO:0000313" key="3">
    <source>
        <dbReference type="WBParaSite" id="MhA1_Contig2096.frz3.gene4"/>
    </source>
</evidence>
<organism evidence="2 3">
    <name type="scientific">Meloidogyne hapla</name>
    <name type="common">Root-knot nematode worm</name>
    <dbReference type="NCBI Taxonomy" id="6305"/>
    <lineage>
        <taxon>Eukaryota</taxon>
        <taxon>Metazoa</taxon>
        <taxon>Ecdysozoa</taxon>
        <taxon>Nematoda</taxon>
        <taxon>Chromadorea</taxon>
        <taxon>Rhabditida</taxon>
        <taxon>Tylenchina</taxon>
        <taxon>Tylenchomorpha</taxon>
        <taxon>Tylenchoidea</taxon>
        <taxon>Meloidogynidae</taxon>
        <taxon>Meloidogyninae</taxon>
        <taxon>Meloidogyne</taxon>
    </lineage>
</organism>
<accession>A0A1I8BEM0</accession>
<dbReference type="Gene3D" id="1.25.40.430">
    <property type="match status" value="1"/>
</dbReference>
<keyword evidence="2" id="KW-1185">Reference proteome</keyword>
<sequence>MSKAIGNNEKRFVFTRDQVLSVEDCMEDGPKKCQTMKSLVTWALKEFIPIENYKSDPRMLDFWNLLGKYSVNLGMEGVLEKVHHLGYFKNVPDFYLMWADYFGLKQDRENFDKIVQICEENCQIGDSECQEIFRHLVQKHFESDYNEGKTLDVIKMLADKSEIVKSDLTFFQHKKFPSVSTAKTKNIISDNTIIINKNESNNFNKNEIEKPKIKEVHILSNKLTAPISVPTCEEYSVYKDVTYTKSTTVQNTVKNRRISYYPGFDDVTLAGAHGKFSTDMFTSTPRRSVMPTDFEPLMEDFTEGNQFFDPPEQEEKREGVGLFGCQISDKTIIKGIGGEGGGGKLKKRLSFADENQREKERSKNTNPMAEAVERMKKAKNNPNELIRTLPQLKISSPINEDSEDLKTFDSPEFPSPFRKKKKGE</sequence>
<evidence type="ECO:0000313" key="2">
    <source>
        <dbReference type="Proteomes" id="UP000095281"/>
    </source>
</evidence>
<feature type="region of interest" description="Disordered" evidence="1">
    <location>
        <begin position="375"/>
        <end position="424"/>
    </location>
</feature>